<gene>
    <name evidence="2" type="ORF">N7468_009386</name>
</gene>
<proteinExistence type="predicted"/>
<dbReference type="GeneID" id="83205985"/>
<keyword evidence="3" id="KW-1185">Reference proteome</keyword>
<dbReference type="Proteomes" id="UP001150941">
    <property type="component" value="Unassembled WGS sequence"/>
</dbReference>
<reference evidence="2" key="1">
    <citation type="submission" date="2022-11" db="EMBL/GenBank/DDBJ databases">
        <authorList>
            <person name="Petersen C."/>
        </authorList>
    </citation>
    <scope>NUCLEOTIDE SEQUENCE</scope>
    <source>
        <strain evidence="2">IBT 19713</strain>
    </source>
</reference>
<accession>A0A9W9NHQ2</accession>
<evidence type="ECO:0000313" key="3">
    <source>
        <dbReference type="Proteomes" id="UP001150941"/>
    </source>
</evidence>
<feature type="region of interest" description="Disordered" evidence="1">
    <location>
        <begin position="46"/>
        <end position="76"/>
    </location>
</feature>
<feature type="compositionally biased region" description="Polar residues" evidence="1">
    <location>
        <begin position="46"/>
        <end position="59"/>
    </location>
</feature>
<sequence>MVGPLALFCLDLGRCRTYPSKDDVTPPLLGAASDRIHKGFKVQFCSRSSQSDDSGNKNAPQPARPKPPLTPLSSAT</sequence>
<dbReference type="EMBL" id="JAPQKS010000007">
    <property type="protein sequence ID" value="KAJ5220182.1"/>
    <property type="molecule type" value="Genomic_DNA"/>
</dbReference>
<name>A0A9W9NHQ2_9EURO</name>
<evidence type="ECO:0000256" key="1">
    <source>
        <dbReference type="SAM" id="MobiDB-lite"/>
    </source>
</evidence>
<evidence type="ECO:0000313" key="2">
    <source>
        <dbReference type="EMBL" id="KAJ5220182.1"/>
    </source>
</evidence>
<dbReference type="RefSeq" id="XP_058327012.1">
    <property type="nucleotide sequence ID" value="XM_058478682.1"/>
</dbReference>
<dbReference type="AlphaFoldDB" id="A0A9W9NHQ2"/>
<organism evidence="2 3">
    <name type="scientific">Penicillium chermesinum</name>
    <dbReference type="NCBI Taxonomy" id="63820"/>
    <lineage>
        <taxon>Eukaryota</taxon>
        <taxon>Fungi</taxon>
        <taxon>Dikarya</taxon>
        <taxon>Ascomycota</taxon>
        <taxon>Pezizomycotina</taxon>
        <taxon>Eurotiomycetes</taxon>
        <taxon>Eurotiomycetidae</taxon>
        <taxon>Eurotiales</taxon>
        <taxon>Aspergillaceae</taxon>
        <taxon>Penicillium</taxon>
    </lineage>
</organism>
<reference evidence="2" key="2">
    <citation type="journal article" date="2023" name="IMA Fungus">
        <title>Comparative genomic study of the Penicillium genus elucidates a diverse pangenome and 15 lateral gene transfer events.</title>
        <authorList>
            <person name="Petersen C."/>
            <person name="Sorensen T."/>
            <person name="Nielsen M.R."/>
            <person name="Sondergaard T.E."/>
            <person name="Sorensen J.L."/>
            <person name="Fitzpatrick D.A."/>
            <person name="Frisvad J.C."/>
            <person name="Nielsen K.L."/>
        </authorList>
    </citation>
    <scope>NUCLEOTIDE SEQUENCE</scope>
    <source>
        <strain evidence="2">IBT 19713</strain>
    </source>
</reference>
<protein>
    <submittedName>
        <fullName evidence="2">Uncharacterized protein</fullName>
    </submittedName>
</protein>
<comment type="caution">
    <text evidence="2">The sequence shown here is derived from an EMBL/GenBank/DDBJ whole genome shotgun (WGS) entry which is preliminary data.</text>
</comment>